<evidence type="ECO:0000256" key="4">
    <source>
        <dbReference type="ARBA" id="ARBA00023163"/>
    </source>
</evidence>
<dbReference type="Proteomes" id="UP000319255">
    <property type="component" value="Unassembled WGS sequence"/>
</dbReference>
<evidence type="ECO:0000259" key="5">
    <source>
        <dbReference type="PROSITE" id="PS50931"/>
    </source>
</evidence>
<dbReference type="InterPro" id="IPR036390">
    <property type="entry name" value="WH_DNA-bd_sf"/>
</dbReference>
<dbReference type="AlphaFoldDB" id="A0A501WRC6"/>
<dbReference type="PRINTS" id="PR00039">
    <property type="entry name" value="HTHLYSR"/>
</dbReference>
<dbReference type="OrthoDB" id="8097684at2"/>
<comment type="caution">
    <text evidence="6">The sequence shown here is derived from an EMBL/GenBank/DDBJ whole genome shotgun (WGS) entry which is preliminary data.</text>
</comment>
<keyword evidence="3" id="KW-0238">DNA-binding</keyword>
<dbReference type="PROSITE" id="PS50931">
    <property type="entry name" value="HTH_LYSR"/>
    <property type="match status" value="1"/>
</dbReference>
<gene>
    <name evidence="6" type="ORF">FJM51_18205</name>
</gene>
<name>A0A501WRC6_9RHOB</name>
<keyword evidence="4" id="KW-0804">Transcription</keyword>
<reference evidence="6 7" key="1">
    <citation type="submission" date="2019-06" db="EMBL/GenBank/DDBJ databases">
        <title>A novel bacterium of genus Amaricoccus, isolated from marine sediment.</title>
        <authorList>
            <person name="Huang H."/>
            <person name="Mo K."/>
            <person name="Hu Y."/>
        </authorList>
    </citation>
    <scope>NUCLEOTIDE SEQUENCE [LARGE SCALE GENOMIC DNA]</scope>
    <source>
        <strain evidence="6 7">HB172011</strain>
    </source>
</reference>
<evidence type="ECO:0000256" key="1">
    <source>
        <dbReference type="ARBA" id="ARBA00009437"/>
    </source>
</evidence>
<evidence type="ECO:0000313" key="6">
    <source>
        <dbReference type="EMBL" id="TPE48316.1"/>
    </source>
</evidence>
<dbReference type="Pfam" id="PF03466">
    <property type="entry name" value="LysR_substrate"/>
    <property type="match status" value="1"/>
</dbReference>
<dbReference type="FunFam" id="1.10.10.10:FF:000001">
    <property type="entry name" value="LysR family transcriptional regulator"/>
    <property type="match status" value="1"/>
</dbReference>
<keyword evidence="2" id="KW-0805">Transcription regulation</keyword>
<evidence type="ECO:0000256" key="3">
    <source>
        <dbReference type="ARBA" id="ARBA00023125"/>
    </source>
</evidence>
<evidence type="ECO:0000313" key="7">
    <source>
        <dbReference type="Proteomes" id="UP000319255"/>
    </source>
</evidence>
<dbReference type="EMBL" id="VFRP01000023">
    <property type="protein sequence ID" value="TPE48316.1"/>
    <property type="molecule type" value="Genomic_DNA"/>
</dbReference>
<dbReference type="Pfam" id="PF00126">
    <property type="entry name" value="HTH_1"/>
    <property type="match status" value="1"/>
</dbReference>
<dbReference type="Gene3D" id="1.10.10.10">
    <property type="entry name" value="Winged helix-like DNA-binding domain superfamily/Winged helix DNA-binding domain"/>
    <property type="match status" value="1"/>
</dbReference>
<dbReference type="InterPro" id="IPR036388">
    <property type="entry name" value="WH-like_DNA-bd_sf"/>
</dbReference>
<dbReference type="SUPFAM" id="SSF53850">
    <property type="entry name" value="Periplasmic binding protein-like II"/>
    <property type="match status" value="1"/>
</dbReference>
<comment type="similarity">
    <text evidence="1">Belongs to the LysR transcriptional regulatory family.</text>
</comment>
<sequence>MARNLDLTALRSFAAVADAGGVTRAAAQLNLTQSAVSMQLKRLEEQFGLSLLDRSLRQVTLTAEGEQLLGYARRMLALNDEAWGRMTSPAFEGELTLGVPQDLMYPHVPRVLRRFAQEYPRVKVLLQSDLTVELKERFARSEIDLILTTEPMLDPGGETLVRQPLVWVGAQGGQAWRARPVRFGSTQRCVFRRTAIDALEAAGLPWELAVDSLSCQAVEVSVNADLAIFVQLEGAIPVHCEEIRHGGALPELPEYLVNMYVRDSGPRAALAGELGVFLRQTFHCAATAPRVAAE</sequence>
<dbReference type="PANTHER" id="PTHR30579">
    <property type="entry name" value="TRANSCRIPTIONAL REGULATOR"/>
    <property type="match status" value="1"/>
</dbReference>
<evidence type="ECO:0000256" key="2">
    <source>
        <dbReference type="ARBA" id="ARBA00023015"/>
    </source>
</evidence>
<dbReference type="GO" id="GO:0003700">
    <property type="term" value="F:DNA-binding transcription factor activity"/>
    <property type="evidence" value="ECO:0007669"/>
    <property type="project" value="InterPro"/>
</dbReference>
<dbReference type="GO" id="GO:0003677">
    <property type="term" value="F:DNA binding"/>
    <property type="evidence" value="ECO:0007669"/>
    <property type="project" value="UniProtKB-KW"/>
</dbReference>
<dbReference type="Gene3D" id="3.40.190.10">
    <property type="entry name" value="Periplasmic binding protein-like II"/>
    <property type="match status" value="2"/>
</dbReference>
<accession>A0A501WRC6</accession>
<dbReference type="PANTHER" id="PTHR30579:SF7">
    <property type="entry name" value="HTH-TYPE TRANSCRIPTIONAL REGULATOR LRHA-RELATED"/>
    <property type="match status" value="1"/>
</dbReference>
<proteinExistence type="inferred from homology"/>
<feature type="domain" description="HTH lysR-type" evidence="5">
    <location>
        <begin position="5"/>
        <end position="62"/>
    </location>
</feature>
<protein>
    <submittedName>
        <fullName evidence="6">LysR family transcriptional regulator</fullName>
    </submittedName>
</protein>
<dbReference type="InterPro" id="IPR005119">
    <property type="entry name" value="LysR_subst-bd"/>
</dbReference>
<organism evidence="6 7">
    <name type="scientific">Amaricoccus solimangrovi</name>
    <dbReference type="NCBI Taxonomy" id="2589815"/>
    <lineage>
        <taxon>Bacteria</taxon>
        <taxon>Pseudomonadati</taxon>
        <taxon>Pseudomonadota</taxon>
        <taxon>Alphaproteobacteria</taxon>
        <taxon>Rhodobacterales</taxon>
        <taxon>Paracoccaceae</taxon>
        <taxon>Amaricoccus</taxon>
    </lineage>
</organism>
<keyword evidence="7" id="KW-1185">Reference proteome</keyword>
<dbReference type="InterPro" id="IPR000847">
    <property type="entry name" value="LysR_HTH_N"/>
</dbReference>
<dbReference type="InterPro" id="IPR050176">
    <property type="entry name" value="LTTR"/>
</dbReference>
<dbReference type="RefSeq" id="WP_140455553.1">
    <property type="nucleotide sequence ID" value="NZ_VFRP01000023.1"/>
</dbReference>
<dbReference type="SUPFAM" id="SSF46785">
    <property type="entry name" value="Winged helix' DNA-binding domain"/>
    <property type="match status" value="1"/>
</dbReference>